<dbReference type="OrthoDB" id="606446at2"/>
<dbReference type="Pfam" id="PF13229">
    <property type="entry name" value="Beta_helix"/>
    <property type="match status" value="1"/>
</dbReference>
<keyword evidence="3" id="KW-1185">Reference proteome</keyword>
<protein>
    <recommendedName>
        <fullName evidence="1">Right handed beta helix domain-containing protein</fullName>
    </recommendedName>
</protein>
<dbReference type="Proteomes" id="UP000036261">
    <property type="component" value="Unassembled WGS sequence"/>
</dbReference>
<evidence type="ECO:0000313" key="2">
    <source>
        <dbReference type="EMBL" id="KMQ64812.1"/>
    </source>
</evidence>
<accession>A0A0J7IF97</accession>
<dbReference type="SUPFAM" id="SSF51126">
    <property type="entry name" value="Pectin lyase-like"/>
    <property type="match status" value="2"/>
</dbReference>
<comment type="caution">
    <text evidence="2">The sequence shown here is derived from an EMBL/GenBank/DDBJ whole genome shotgun (WGS) entry which is preliminary data.</text>
</comment>
<feature type="domain" description="Right handed beta helix" evidence="1">
    <location>
        <begin position="278"/>
        <end position="446"/>
    </location>
</feature>
<dbReference type="RefSeq" id="WP_048506748.1">
    <property type="nucleotide sequence ID" value="NZ_LFND01000003.1"/>
</dbReference>
<name>A0A0J7IF97_9FLAO</name>
<dbReference type="SMART" id="SM00710">
    <property type="entry name" value="PbH1"/>
    <property type="match status" value="9"/>
</dbReference>
<sequence length="531" mass="59320">MIYANAFFTSGNSYPNEDIVELADNYTHQAVTYKKVGTAVEDGVIYRKKDNDFYERQWSGYVNALWWNIKEPGISVTTVTERINKALAPGYDIFFDEMSIEIDGTLYLQSNQKILSNNCKIKQTAESKEIFNCENKENISIKGFSLEGKKGEYVASSSSKNVGIMAHNAKNLIIEKNRFKNFTYSAVSGWGGVKHFIFRFNRVTNEFPDGWATAGSSYKKDNMGIVVAGENLTIFKNHFENSSQGIYIAENSNFVSISDNDVENTILEHGMYLDSGISNLTVIGNRVRNTVKVGIKLQNSDKAGYVSNNIVISNNIVENTGEGGDGILINNTTAPEVPQLYAKNVVVSGNVVRNAGQHGINVRFVDLGVVSNNVINDIRYAGIYISDTKGVEIANNNIKMTKENGIMIEANNYLLSANFNTIENPGMKDSGLEDLLTGITLRGTKNKEISLRYNKMIGNGTAMRYGVFVEFVEPAGPNPQQQTFQETYEMVGNTVLNVFRSEYRFLNVIKKLRVFRNNYINLSSFPPVEQF</sequence>
<dbReference type="Gene3D" id="2.160.20.10">
    <property type="entry name" value="Single-stranded right-handed beta-helix, Pectin lyase-like"/>
    <property type="match status" value="2"/>
</dbReference>
<dbReference type="PATRIC" id="fig|558151.6.peg.2394"/>
<dbReference type="STRING" id="558151.ACM46_11335"/>
<evidence type="ECO:0000313" key="3">
    <source>
        <dbReference type="Proteomes" id="UP000036261"/>
    </source>
</evidence>
<dbReference type="AlphaFoldDB" id="A0A0J7IF97"/>
<evidence type="ECO:0000259" key="1">
    <source>
        <dbReference type="Pfam" id="PF13229"/>
    </source>
</evidence>
<dbReference type="InterPro" id="IPR039448">
    <property type="entry name" value="Beta_helix"/>
</dbReference>
<organism evidence="2 3">
    <name type="scientific">Chryseobacterium angstadtii</name>
    <dbReference type="NCBI Taxonomy" id="558151"/>
    <lineage>
        <taxon>Bacteria</taxon>
        <taxon>Pseudomonadati</taxon>
        <taxon>Bacteroidota</taxon>
        <taxon>Flavobacteriia</taxon>
        <taxon>Flavobacteriales</taxon>
        <taxon>Weeksellaceae</taxon>
        <taxon>Chryseobacterium group</taxon>
        <taxon>Chryseobacterium</taxon>
    </lineage>
</organism>
<dbReference type="InterPro" id="IPR022444">
    <property type="entry name" value="Cofactor-bd_rpt"/>
</dbReference>
<dbReference type="NCBIfam" id="TIGR03807">
    <property type="entry name" value="RR_fam_repeat"/>
    <property type="match status" value="1"/>
</dbReference>
<gene>
    <name evidence="2" type="ORF">ACM46_11335</name>
</gene>
<reference evidence="2 3" key="1">
    <citation type="journal article" date="2013" name="Int. J. Syst. Evol. Microbiol.">
        <title>Chryseobacterium angstadtii sp. nov., isolated from a newt tank.</title>
        <authorList>
            <person name="Kirk K.E."/>
            <person name="Hoffman J.A."/>
            <person name="Smith K.A."/>
            <person name="Strahan B.L."/>
            <person name="Failor K.C."/>
            <person name="Krebs J.E."/>
            <person name="Gale A.N."/>
            <person name="Do T.D."/>
            <person name="Sontag T.C."/>
            <person name="Batties A.M."/>
            <person name="Mistiszyn K."/>
            <person name="Newman J.D."/>
        </authorList>
    </citation>
    <scope>NUCLEOTIDE SEQUENCE [LARGE SCALE GENOMIC DNA]</scope>
    <source>
        <strain evidence="2 3">KM</strain>
    </source>
</reference>
<dbReference type="InterPro" id="IPR006626">
    <property type="entry name" value="PbH1"/>
</dbReference>
<proteinExistence type="predicted"/>
<dbReference type="InterPro" id="IPR011050">
    <property type="entry name" value="Pectin_lyase_fold/virulence"/>
</dbReference>
<dbReference type="InterPro" id="IPR012334">
    <property type="entry name" value="Pectin_lyas_fold"/>
</dbReference>
<dbReference type="EMBL" id="LFND01000003">
    <property type="protein sequence ID" value="KMQ64812.1"/>
    <property type="molecule type" value="Genomic_DNA"/>
</dbReference>